<dbReference type="OrthoDB" id="3062557at2759"/>
<feature type="compositionally biased region" description="Polar residues" evidence="1">
    <location>
        <begin position="54"/>
        <end position="68"/>
    </location>
</feature>
<feature type="region of interest" description="Disordered" evidence="1">
    <location>
        <begin position="54"/>
        <end position="104"/>
    </location>
</feature>
<proteinExistence type="predicted"/>
<keyword evidence="2" id="KW-0812">Transmembrane</keyword>
<feature type="transmembrane region" description="Helical" evidence="2">
    <location>
        <begin position="148"/>
        <end position="170"/>
    </location>
</feature>
<feature type="region of interest" description="Disordered" evidence="1">
    <location>
        <begin position="1"/>
        <end position="21"/>
    </location>
</feature>
<evidence type="ECO:0000256" key="2">
    <source>
        <dbReference type="SAM" id="Phobius"/>
    </source>
</evidence>
<evidence type="ECO:0000256" key="1">
    <source>
        <dbReference type="SAM" id="MobiDB-lite"/>
    </source>
</evidence>
<feature type="compositionally biased region" description="Low complexity" evidence="1">
    <location>
        <begin position="75"/>
        <end position="87"/>
    </location>
</feature>
<protein>
    <submittedName>
        <fullName evidence="3">Uncharacterized protein</fullName>
    </submittedName>
</protein>
<gene>
    <name evidence="3" type="ORF">DFP72DRAFT_305452</name>
</gene>
<keyword evidence="4" id="KW-1185">Reference proteome</keyword>
<dbReference type="EMBL" id="JACGCI010000028">
    <property type="protein sequence ID" value="KAF6755947.1"/>
    <property type="molecule type" value="Genomic_DNA"/>
</dbReference>
<keyword evidence="2" id="KW-1133">Transmembrane helix</keyword>
<evidence type="ECO:0000313" key="4">
    <source>
        <dbReference type="Proteomes" id="UP000521943"/>
    </source>
</evidence>
<reference evidence="3 4" key="1">
    <citation type="submission" date="2020-07" db="EMBL/GenBank/DDBJ databases">
        <title>Comparative genomics of pyrophilous fungi reveals a link between fire events and developmental genes.</title>
        <authorList>
            <consortium name="DOE Joint Genome Institute"/>
            <person name="Steindorff A.S."/>
            <person name="Carver A."/>
            <person name="Calhoun S."/>
            <person name="Stillman K."/>
            <person name="Liu H."/>
            <person name="Lipzen A."/>
            <person name="Pangilinan J."/>
            <person name="Labutti K."/>
            <person name="Bruns T.D."/>
            <person name="Grigoriev I.V."/>
        </authorList>
    </citation>
    <scope>NUCLEOTIDE SEQUENCE [LARGE SCALE GENOMIC DNA]</scope>
    <source>
        <strain evidence="3 4">CBS 144469</strain>
    </source>
</reference>
<sequence length="278" mass="30232">MPFSINIPPLVRRPRSASQPHSFRRLRSFYLSPSATTQHTTEFSDLATLSPISGATTSAPNTPLSAAFTQPPGAPSSSYHRSPQSHSNTSVHAPAAATADSCSERTLTREGPVCNGDVQGKWSPPGAYDSLSRVYGAKRPRRMGGMTVMLCVAVLSVFLVMCLSLTFIGADAGEGVFKRVLDGVAANDPGVRALNLSQVYWMVGTDFWGLCIDRFGWGERRCRYRRAECGYSVVDLGVWGGPCASPVGRRAWECGVWAAHRRARYFYGQASLPFFLSQ</sequence>
<dbReference type="Proteomes" id="UP000521943">
    <property type="component" value="Unassembled WGS sequence"/>
</dbReference>
<keyword evidence="2" id="KW-0472">Membrane</keyword>
<organism evidence="3 4">
    <name type="scientific">Ephemerocybe angulata</name>
    <dbReference type="NCBI Taxonomy" id="980116"/>
    <lineage>
        <taxon>Eukaryota</taxon>
        <taxon>Fungi</taxon>
        <taxon>Dikarya</taxon>
        <taxon>Basidiomycota</taxon>
        <taxon>Agaricomycotina</taxon>
        <taxon>Agaricomycetes</taxon>
        <taxon>Agaricomycetidae</taxon>
        <taxon>Agaricales</taxon>
        <taxon>Agaricineae</taxon>
        <taxon>Psathyrellaceae</taxon>
        <taxon>Ephemerocybe</taxon>
    </lineage>
</organism>
<name>A0A8H6I0Z2_9AGAR</name>
<evidence type="ECO:0000313" key="3">
    <source>
        <dbReference type="EMBL" id="KAF6755947.1"/>
    </source>
</evidence>
<comment type="caution">
    <text evidence="3">The sequence shown here is derived from an EMBL/GenBank/DDBJ whole genome shotgun (WGS) entry which is preliminary data.</text>
</comment>
<dbReference type="AlphaFoldDB" id="A0A8H6I0Z2"/>
<accession>A0A8H6I0Z2</accession>